<evidence type="ECO:0000313" key="1">
    <source>
        <dbReference type="EMBL" id="SHK94877.1"/>
    </source>
</evidence>
<dbReference type="NCBIfam" id="TIGR01549">
    <property type="entry name" value="HAD-SF-IA-v1"/>
    <property type="match status" value="1"/>
</dbReference>
<dbReference type="NCBIfam" id="TIGR01668">
    <property type="entry name" value="YqeG_hyp_ppase"/>
    <property type="match status" value="1"/>
</dbReference>
<dbReference type="AlphaFoldDB" id="A0A1M6WMB4"/>
<dbReference type="NCBIfam" id="TIGR01662">
    <property type="entry name" value="HAD-SF-IIIA"/>
    <property type="match status" value="1"/>
</dbReference>
<keyword evidence="2" id="KW-1185">Reference proteome</keyword>
<dbReference type="Pfam" id="PF13344">
    <property type="entry name" value="Hydrolase_6"/>
    <property type="match status" value="1"/>
</dbReference>
<dbReference type="Pfam" id="PF13242">
    <property type="entry name" value="Hydrolase_like"/>
    <property type="match status" value="1"/>
</dbReference>
<dbReference type="PANTHER" id="PTHR19288">
    <property type="entry name" value="4-NITROPHENYLPHOSPHATASE-RELATED"/>
    <property type="match status" value="1"/>
</dbReference>
<dbReference type="STRING" id="1121322.SAMN02745136_03737"/>
<dbReference type="GO" id="GO:0008962">
    <property type="term" value="F:phosphatidylglycerophosphatase activity"/>
    <property type="evidence" value="ECO:0007669"/>
    <property type="project" value="InterPro"/>
</dbReference>
<dbReference type="InterPro" id="IPR006439">
    <property type="entry name" value="HAD-SF_hydro_IA"/>
</dbReference>
<protein>
    <recommendedName>
        <fullName evidence="3">YqeG family HAD IIIA-type phosphatase</fullName>
    </recommendedName>
</protein>
<organism evidence="1 2">
    <name type="scientific">Anaerocolumna jejuensis DSM 15929</name>
    <dbReference type="NCBI Taxonomy" id="1121322"/>
    <lineage>
        <taxon>Bacteria</taxon>
        <taxon>Bacillati</taxon>
        <taxon>Bacillota</taxon>
        <taxon>Clostridia</taxon>
        <taxon>Lachnospirales</taxon>
        <taxon>Lachnospiraceae</taxon>
        <taxon>Anaerocolumna</taxon>
    </lineage>
</organism>
<evidence type="ECO:0000313" key="2">
    <source>
        <dbReference type="Proteomes" id="UP000184386"/>
    </source>
</evidence>
<dbReference type="InterPro" id="IPR006357">
    <property type="entry name" value="HAD-SF_hydro_IIA"/>
</dbReference>
<dbReference type="OrthoDB" id="9787572at2"/>
<dbReference type="Gene3D" id="3.40.50.1000">
    <property type="entry name" value="HAD superfamily/HAD-like"/>
    <property type="match status" value="1"/>
</dbReference>
<dbReference type="InterPro" id="IPR010021">
    <property type="entry name" value="PGPP1/Gep4"/>
</dbReference>
<gene>
    <name evidence="1" type="ORF">SAMN02745136_03737</name>
</gene>
<accession>A0A1M6WMB4</accession>
<dbReference type="GO" id="GO:0005737">
    <property type="term" value="C:cytoplasm"/>
    <property type="evidence" value="ECO:0007669"/>
    <property type="project" value="TreeGrafter"/>
</dbReference>
<dbReference type="PANTHER" id="PTHR19288:SF25">
    <property type="entry name" value="PHOSPHATIDYLGLYCEROPHOSPHATASE GEP4, MITOCHONDRIAL"/>
    <property type="match status" value="1"/>
</dbReference>
<dbReference type="SUPFAM" id="SSF56784">
    <property type="entry name" value="HAD-like"/>
    <property type="match status" value="1"/>
</dbReference>
<reference evidence="1 2" key="1">
    <citation type="submission" date="2016-11" db="EMBL/GenBank/DDBJ databases">
        <authorList>
            <person name="Jaros S."/>
            <person name="Januszkiewicz K."/>
            <person name="Wedrychowicz H."/>
        </authorList>
    </citation>
    <scope>NUCLEOTIDE SEQUENCE [LARGE SCALE GENOMIC DNA]</scope>
    <source>
        <strain evidence="1 2">DSM 15929</strain>
    </source>
</reference>
<proteinExistence type="predicted"/>
<dbReference type="InterPro" id="IPR036412">
    <property type="entry name" value="HAD-like_sf"/>
</dbReference>
<evidence type="ECO:0008006" key="3">
    <source>
        <dbReference type="Google" id="ProtNLM"/>
    </source>
</evidence>
<name>A0A1M6WMB4_9FIRM</name>
<dbReference type="EMBL" id="FRAC01000020">
    <property type="protein sequence ID" value="SHK94877.1"/>
    <property type="molecule type" value="Genomic_DNA"/>
</dbReference>
<sequence length="171" mass="19948">MLPNFYPDESADSAYKVDYKALYNRGYRGILFDIDNTLVEHGKDADERAKKLIRNLNELGFKVCFISNNSEERVKRFNKDLHQNYVYKAGKPSRTGYLKGVMILETTLSNTVFIGDQLFTDIYGARRAGLKSIFVNPIGKDTEIQIIIKRYLEKIVLYFYRHSNTKRKSRK</sequence>
<dbReference type="Proteomes" id="UP000184386">
    <property type="component" value="Unassembled WGS sequence"/>
</dbReference>
<dbReference type="InterPro" id="IPR006549">
    <property type="entry name" value="HAD-SF_hydro_IIIA"/>
</dbReference>
<dbReference type="RefSeq" id="WP_073278359.1">
    <property type="nucleotide sequence ID" value="NZ_FRAC01000020.1"/>
</dbReference>
<dbReference type="InterPro" id="IPR023214">
    <property type="entry name" value="HAD_sf"/>
</dbReference>